<accession>A0A0C1YR67</accession>
<evidence type="ECO:0000259" key="14">
    <source>
        <dbReference type="Pfam" id="PF01292"/>
    </source>
</evidence>
<feature type="transmembrane region" description="Helical" evidence="13">
    <location>
        <begin position="98"/>
        <end position="117"/>
    </location>
</feature>
<dbReference type="EMBL" id="JWJG01000028">
    <property type="protein sequence ID" value="KIF83107.1"/>
    <property type="molecule type" value="Genomic_DNA"/>
</dbReference>
<evidence type="ECO:0000256" key="8">
    <source>
        <dbReference type="ARBA" id="ARBA00022982"/>
    </source>
</evidence>
<name>A0A0C1YR67_9BURK</name>
<keyword evidence="3" id="KW-0813">Transport</keyword>
<feature type="transmembrane region" description="Helical" evidence="13">
    <location>
        <begin position="149"/>
        <end position="169"/>
    </location>
</feature>
<keyword evidence="9 13" id="KW-1133">Transmembrane helix</keyword>
<sequence>MRAQGADAARYSLPAIALHWLMAALLFWQIAIGLYMVDLPKRTPAVAYFYNLHKSFGLVALMLAVIRLWWRFRSPPPRSLGLHASALEEKAAQVSHRLLYACMLLIPLFGFLASNFGKHPVRFFGYVLPQLGWDSPLLQSFFRLSHASLAWLLCGLIAVHVFAVGRHLLNSGGLILQRMLPRLWR</sequence>
<evidence type="ECO:0000256" key="9">
    <source>
        <dbReference type="ARBA" id="ARBA00022989"/>
    </source>
</evidence>
<dbReference type="Pfam" id="PF01292">
    <property type="entry name" value="Ni_hydr_CYTB"/>
    <property type="match status" value="1"/>
</dbReference>
<keyword evidence="16" id="KW-1185">Reference proteome</keyword>
<evidence type="ECO:0000313" key="15">
    <source>
        <dbReference type="EMBL" id="KIF83107.1"/>
    </source>
</evidence>
<evidence type="ECO:0000256" key="11">
    <source>
        <dbReference type="ARBA" id="ARBA00023136"/>
    </source>
</evidence>
<comment type="caution">
    <text evidence="15">The sequence shown here is derived from an EMBL/GenBank/DDBJ whole genome shotgun (WGS) entry which is preliminary data.</text>
</comment>
<evidence type="ECO:0000256" key="5">
    <source>
        <dbReference type="ARBA" id="ARBA00022617"/>
    </source>
</evidence>
<organism evidence="15 16">
    <name type="scientific">Noviherbaspirillum autotrophicum</name>
    <dbReference type="NCBI Taxonomy" id="709839"/>
    <lineage>
        <taxon>Bacteria</taxon>
        <taxon>Pseudomonadati</taxon>
        <taxon>Pseudomonadota</taxon>
        <taxon>Betaproteobacteria</taxon>
        <taxon>Burkholderiales</taxon>
        <taxon>Oxalobacteraceae</taxon>
        <taxon>Noviherbaspirillum</taxon>
    </lineage>
</organism>
<keyword evidence="11 13" id="KW-0472">Membrane</keyword>
<dbReference type="GO" id="GO:0020037">
    <property type="term" value="F:heme binding"/>
    <property type="evidence" value="ECO:0007669"/>
    <property type="project" value="TreeGrafter"/>
</dbReference>
<dbReference type="AlphaFoldDB" id="A0A0C1YR67"/>
<dbReference type="STRING" id="709839.TSA66_23360"/>
<evidence type="ECO:0000256" key="2">
    <source>
        <dbReference type="ARBA" id="ARBA00004651"/>
    </source>
</evidence>
<dbReference type="Gene3D" id="1.20.950.20">
    <property type="entry name" value="Transmembrane di-heme cytochromes, Chain C"/>
    <property type="match status" value="1"/>
</dbReference>
<evidence type="ECO:0000256" key="10">
    <source>
        <dbReference type="ARBA" id="ARBA00023004"/>
    </source>
</evidence>
<dbReference type="PANTHER" id="PTHR30529:SF7">
    <property type="entry name" value="CYTOCHROME B561 BACTERIAL_NI-HYDROGENASE DOMAIN-CONTAINING PROTEIN"/>
    <property type="match status" value="1"/>
</dbReference>
<evidence type="ECO:0000256" key="13">
    <source>
        <dbReference type="SAM" id="Phobius"/>
    </source>
</evidence>
<keyword evidence="4" id="KW-1003">Cell membrane</keyword>
<comment type="subcellular location">
    <subcellularLocation>
        <location evidence="2">Cell membrane</location>
        <topology evidence="2">Multi-pass membrane protein</topology>
    </subcellularLocation>
</comment>
<keyword evidence="8" id="KW-0249">Electron transport</keyword>
<evidence type="ECO:0000256" key="3">
    <source>
        <dbReference type="ARBA" id="ARBA00022448"/>
    </source>
</evidence>
<keyword evidence="7" id="KW-0479">Metal-binding</keyword>
<dbReference type="GO" id="GO:0009055">
    <property type="term" value="F:electron transfer activity"/>
    <property type="evidence" value="ECO:0007669"/>
    <property type="project" value="InterPro"/>
</dbReference>
<evidence type="ECO:0000256" key="7">
    <source>
        <dbReference type="ARBA" id="ARBA00022723"/>
    </source>
</evidence>
<comment type="cofactor">
    <cofactor evidence="1">
        <name>heme b</name>
        <dbReference type="ChEBI" id="CHEBI:60344"/>
    </cofactor>
</comment>
<evidence type="ECO:0000313" key="16">
    <source>
        <dbReference type="Proteomes" id="UP000031572"/>
    </source>
</evidence>
<feature type="transmembrane region" description="Helical" evidence="13">
    <location>
        <begin position="12"/>
        <end position="36"/>
    </location>
</feature>
<reference evidence="15 16" key="1">
    <citation type="submission" date="2014-12" db="EMBL/GenBank/DDBJ databases">
        <title>Denitrispirillum autotrophicum gen. nov., sp. nov., Denitrifying, Facultatively Autotrophic Bacteria Isolated from Rice Paddy Soil.</title>
        <authorList>
            <person name="Ishii S."/>
            <person name="Ashida N."/>
            <person name="Ohno H."/>
            <person name="Otsuka S."/>
            <person name="Yokota A."/>
            <person name="Senoo K."/>
        </authorList>
    </citation>
    <scope>NUCLEOTIDE SEQUENCE [LARGE SCALE GENOMIC DNA]</scope>
    <source>
        <strain evidence="15 16">TSA66</strain>
    </source>
</reference>
<dbReference type="GO" id="GO:0005886">
    <property type="term" value="C:plasma membrane"/>
    <property type="evidence" value="ECO:0007669"/>
    <property type="project" value="UniProtKB-SubCell"/>
</dbReference>
<protein>
    <recommendedName>
        <fullName evidence="14">Cytochrome b561 bacterial/Ni-hydrogenase domain-containing protein</fullName>
    </recommendedName>
</protein>
<dbReference type="SUPFAM" id="SSF81342">
    <property type="entry name" value="Transmembrane di-heme cytochromes"/>
    <property type="match status" value="1"/>
</dbReference>
<dbReference type="InterPro" id="IPR016174">
    <property type="entry name" value="Di-haem_cyt_TM"/>
</dbReference>
<dbReference type="InterPro" id="IPR052168">
    <property type="entry name" value="Cytochrome_b561_oxidase"/>
</dbReference>
<proteinExistence type="inferred from homology"/>
<feature type="domain" description="Cytochrome b561 bacterial/Ni-hydrogenase" evidence="14">
    <location>
        <begin position="10"/>
        <end position="181"/>
    </location>
</feature>
<keyword evidence="5" id="KW-0349">Heme</keyword>
<dbReference type="Proteomes" id="UP000031572">
    <property type="component" value="Unassembled WGS sequence"/>
</dbReference>
<evidence type="ECO:0000256" key="12">
    <source>
        <dbReference type="ARBA" id="ARBA00037975"/>
    </source>
</evidence>
<gene>
    <name evidence="15" type="ORF">TSA66_23360</name>
</gene>
<dbReference type="GO" id="GO:0046872">
    <property type="term" value="F:metal ion binding"/>
    <property type="evidence" value="ECO:0007669"/>
    <property type="project" value="UniProtKB-KW"/>
</dbReference>
<evidence type="ECO:0000256" key="1">
    <source>
        <dbReference type="ARBA" id="ARBA00001970"/>
    </source>
</evidence>
<comment type="similarity">
    <text evidence="12">Belongs to the cytochrome b561 family.</text>
</comment>
<dbReference type="InterPro" id="IPR011577">
    <property type="entry name" value="Cyt_b561_bac/Ni-Hgenase"/>
</dbReference>
<evidence type="ECO:0000256" key="6">
    <source>
        <dbReference type="ARBA" id="ARBA00022692"/>
    </source>
</evidence>
<keyword evidence="10" id="KW-0408">Iron</keyword>
<dbReference type="PANTHER" id="PTHR30529">
    <property type="entry name" value="CYTOCHROME B561"/>
    <property type="match status" value="1"/>
</dbReference>
<dbReference type="GO" id="GO:0022904">
    <property type="term" value="P:respiratory electron transport chain"/>
    <property type="evidence" value="ECO:0007669"/>
    <property type="project" value="InterPro"/>
</dbReference>
<evidence type="ECO:0000256" key="4">
    <source>
        <dbReference type="ARBA" id="ARBA00022475"/>
    </source>
</evidence>
<keyword evidence="6 13" id="KW-0812">Transmembrane</keyword>
<feature type="transmembrane region" description="Helical" evidence="13">
    <location>
        <begin position="48"/>
        <end position="70"/>
    </location>
</feature>